<evidence type="ECO:0000256" key="1">
    <source>
        <dbReference type="SAM" id="SignalP"/>
    </source>
</evidence>
<accession>A0A6P6RWS7</accession>
<gene>
    <name evidence="3" type="primary">LOC34621207</name>
</gene>
<evidence type="ECO:0000313" key="2">
    <source>
        <dbReference type="Proteomes" id="UP000515125"/>
    </source>
</evidence>
<keyword evidence="2" id="KW-1185">Reference proteome</keyword>
<dbReference type="RefSeq" id="XP_026192348.1">
    <property type="nucleotide sequence ID" value="XM_026336563.1"/>
</dbReference>
<dbReference type="GeneID" id="34621207"/>
<keyword evidence="1" id="KW-0732">Signal</keyword>
<feature type="signal peptide" evidence="1">
    <location>
        <begin position="1"/>
        <end position="19"/>
    </location>
</feature>
<proteinExistence type="predicted"/>
<feature type="chain" id="PRO_5027731435" evidence="1">
    <location>
        <begin position="20"/>
        <end position="823"/>
    </location>
</feature>
<sequence>MRVFLGLFVASLSILRTNADMRENLNTQYKYEVCKGKYLNIAASGDKKSPACWSFSRDDESVDRYHKFQEEIVSRGFQFRGRRKEILEMLMLHAPESLQLNRYKAAIIESAFEDSSIPKEFIEGFSDLVAFLCCVTRQVNLHWSEKQKKKWNDMGLDVEAELLKSEEQILQAYLLTYSALDISFPSLIQSDSYLAVMTLASHSLQPSVCLVGVRQQMNSSDKIERSSNNRKRQRQNKGDVARVVFCQNTITKTVAPTVPVAAPAPENTLPSEVRFGIADALLVLASGSKIHLALDPEKEHLEVDLGKPVDQCTRVEVRERLLEQQEAIEREILKNLPKSESEEAKSVPHWHTKAVNIPADMKNIIHAAEAGSTIPFGVEVKVGLTKAHLKLLSGKMVELELKPEAHSFTLELDTPVEKCTLEDIRTQLEKQRGNIQSLLMKATKESTSEEARASQIWEVPEIVLGTNLDSIINAAKEGGVVPFEVTGKRNANSHALSYISLRNDPQVPNWWRPLGKVAVTLKNYLKVTRTRHDKAEASVVYCEKYPLSLDLSPSEVREKTLQQIVVLLNASSQESEDVRIGAACLTWAANVDIYERLHMTMKQDWGPVKVIDGAPTAADWLGVKLQTSLDTNVIRGGEGAHKAVKHNTRMCIDAVRIIGIIMSQRRQDNPDAPIVGPGSVLATALNLSFDDDDIFAELTTKFSLARCSREKSAKKANMWSLAPVVLLALITWYSDAVECLLQTKGEQRFMLALLAIPPKTQLKGALSFVTLFNKALSSLKTGSSKPKSTLEQAARNCEQLQLETGVERKANAHAQLGEGPNMF</sequence>
<dbReference type="OrthoDB" id="10506605at2759"/>
<dbReference type="Proteomes" id="UP000515125">
    <property type="component" value="Unplaced"/>
</dbReference>
<name>A0A6P6RWS7_9EIME</name>
<dbReference type="AlphaFoldDB" id="A0A6P6RWS7"/>
<protein>
    <submittedName>
        <fullName evidence="3">Uncharacterized protein LOC34621207</fullName>
    </submittedName>
</protein>
<evidence type="ECO:0000313" key="3">
    <source>
        <dbReference type="RefSeq" id="XP_026192348.1"/>
    </source>
</evidence>
<reference evidence="3" key="1">
    <citation type="submission" date="2025-08" db="UniProtKB">
        <authorList>
            <consortium name="RefSeq"/>
        </authorList>
    </citation>
    <scope>IDENTIFICATION</scope>
</reference>
<organism evidence="2 3">
    <name type="scientific">Cyclospora cayetanensis</name>
    <dbReference type="NCBI Taxonomy" id="88456"/>
    <lineage>
        <taxon>Eukaryota</taxon>
        <taxon>Sar</taxon>
        <taxon>Alveolata</taxon>
        <taxon>Apicomplexa</taxon>
        <taxon>Conoidasida</taxon>
        <taxon>Coccidia</taxon>
        <taxon>Eucoccidiorida</taxon>
        <taxon>Eimeriorina</taxon>
        <taxon>Eimeriidae</taxon>
        <taxon>Cyclospora</taxon>
    </lineage>
</organism>